<comment type="caution">
    <text evidence="7">The sequence shown here is derived from an EMBL/GenBank/DDBJ whole genome shotgun (WGS) entry which is preliminary data.</text>
</comment>
<reference evidence="8" key="1">
    <citation type="journal article" date="2019" name="Int. J. Syst. Evol. Microbiol.">
        <title>The Global Catalogue of Microorganisms (GCM) 10K type strain sequencing project: providing services to taxonomists for standard genome sequencing and annotation.</title>
        <authorList>
            <consortium name="The Broad Institute Genomics Platform"/>
            <consortium name="The Broad Institute Genome Sequencing Center for Infectious Disease"/>
            <person name="Wu L."/>
            <person name="Ma J."/>
        </authorList>
    </citation>
    <scope>NUCLEOTIDE SEQUENCE [LARGE SCALE GENOMIC DNA]</scope>
    <source>
        <strain evidence="8">YIM 94188</strain>
    </source>
</reference>
<dbReference type="InterPro" id="IPR023753">
    <property type="entry name" value="FAD/NAD-binding_dom"/>
</dbReference>
<evidence type="ECO:0000313" key="7">
    <source>
        <dbReference type="EMBL" id="MFC5727732.1"/>
    </source>
</evidence>
<keyword evidence="8" id="KW-1185">Reference proteome</keyword>
<dbReference type="InterPro" id="IPR016156">
    <property type="entry name" value="FAD/NAD-linked_Rdtase_dimer_sf"/>
</dbReference>
<evidence type="ECO:0000256" key="1">
    <source>
        <dbReference type="ARBA" id="ARBA00001974"/>
    </source>
</evidence>
<dbReference type="InterPro" id="IPR004099">
    <property type="entry name" value="Pyr_nucl-diS_OxRdtase_dimer"/>
</dbReference>
<feature type="domain" description="Pyridine nucleotide-disulphide oxidoreductase dimerisation" evidence="5">
    <location>
        <begin position="341"/>
        <end position="449"/>
    </location>
</feature>
<comment type="similarity">
    <text evidence="2">Belongs to the class-I pyridine nucleotide-disulfide oxidoreductase family.</text>
</comment>
<dbReference type="Pfam" id="PF02852">
    <property type="entry name" value="Pyr_redox_dim"/>
    <property type="match status" value="1"/>
</dbReference>
<dbReference type="PIRSF" id="PIRSF000350">
    <property type="entry name" value="Mercury_reductase_MerA"/>
    <property type="match status" value="1"/>
</dbReference>
<comment type="cofactor">
    <cofactor evidence="1">
        <name>FAD</name>
        <dbReference type="ChEBI" id="CHEBI:57692"/>
    </cofactor>
</comment>
<accession>A0ABW0ZCE6</accession>
<keyword evidence="3" id="KW-0285">Flavoprotein</keyword>
<dbReference type="SUPFAM" id="SSF51905">
    <property type="entry name" value="FAD/NAD(P)-binding domain"/>
    <property type="match status" value="1"/>
</dbReference>
<dbReference type="Pfam" id="PF07992">
    <property type="entry name" value="Pyr_redox_2"/>
    <property type="match status" value="1"/>
</dbReference>
<dbReference type="PRINTS" id="PR00368">
    <property type="entry name" value="FADPNR"/>
</dbReference>
<dbReference type="PANTHER" id="PTHR43014">
    <property type="entry name" value="MERCURIC REDUCTASE"/>
    <property type="match status" value="1"/>
</dbReference>
<sequence length="455" mass="47171">MARVVIVGGGPGGYESALVAAQLGAEVVVVDSDGVGGSAVLTDCVPSKTLIATAEVMTDLSEAGELGIIVDRPGVDLHRVNQRVKRLALAQSADIEGRLDREGVTVVHGRGRLEGPGRVVAALADGTEQTYDADAILVATGAAPRTLPTAIPDGERILTWEQVYDLDQTPEHMIVVGSGVTGAEFASAYQSLGIPVTLVSSRERVLPGEDADAAQVLEDVLKRRGMAVLSQSRMQSVTRDGDVVTVALSDGRRVQGSHCILALGSVPNTAGLGLEEAGVALDEGGFVGVDRVSRTSARGVYAAGDCTGVLMLASVAAMQGRIAMWHFLGDAVQPLDLAEVSSNVFTSPEIATVGVTQQQVDAGQVSAEVVVQPLATNARAKMQGIHDGFVKLFVNPASRSVLGGVVVGPRASELIHPVAIAVTERMTADQLAQVFTVYPSISGSIAEAARRLHRA</sequence>
<dbReference type="EMBL" id="JBHSNS010000001">
    <property type="protein sequence ID" value="MFC5727732.1"/>
    <property type="molecule type" value="Genomic_DNA"/>
</dbReference>
<name>A0ABW0ZCE6_9ACTN</name>
<dbReference type="NCBIfam" id="NF005883">
    <property type="entry name" value="PRK07845.1"/>
    <property type="match status" value="1"/>
</dbReference>
<proteinExistence type="inferred from homology"/>
<evidence type="ECO:0000256" key="2">
    <source>
        <dbReference type="ARBA" id="ARBA00007532"/>
    </source>
</evidence>
<dbReference type="Gene3D" id="3.30.390.30">
    <property type="match status" value="1"/>
</dbReference>
<evidence type="ECO:0000259" key="6">
    <source>
        <dbReference type="Pfam" id="PF07992"/>
    </source>
</evidence>
<dbReference type="Proteomes" id="UP001596072">
    <property type="component" value="Unassembled WGS sequence"/>
</dbReference>
<dbReference type="InterPro" id="IPR036188">
    <property type="entry name" value="FAD/NAD-bd_sf"/>
</dbReference>
<evidence type="ECO:0000313" key="8">
    <source>
        <dbReference type="Proteomes" id="UP001596072"/>
    </source>
</evidence>
<dbReference type="InterPro" id="IPR001100">
    <property type="entry name" value="Pyr_nuc-diS_OxRdtase"/>
</dbReference>
<evidence type="ECO:0000256" key="3">
    <source>
        <dbReference type="ARBA" id="ARBA00022630"/>
    </source>
</evidence>
<dbReference type="SUPFAM" id="SSF55424">
    <property type="entry name" value="FAD/NAD-linked reductases, dimerisation (C-terminal) domain"/>
    <property type="match status" value="1"/>
</dbReference>
<evidence type="ECO:0000259" key="5">
    <source>
        <dbReference type="Pfam" id="PF02852"/>
    </source>
</evidence>
<gene>
    <name evidence="7" type="ORF">ACFPQB_02290</name>
</gene>
<dbReference type="RefSeq" id="WP_136436045.1">
    <property type="nucleotide sequence ID" value="NZ_JBHSNS010000001.1"/>
</dbReference>
<protein>
    <submittedName>
        <fullName evidence="7">NAD(P)H-quinone dehydrogenase</fullName>
    </submittedName>
</protein>
<feature type="domain" description="FAD/NAD(P)-binding" evidence="6">
    <location>
        <begin position="3"/>
        <end position="320"/>
    </location>
</feature>
<dbReference type="PANTHER" id="PTHR43014:SF1">
    <property type="entry name" value="NAD(P)H DEHYDROGENASE (QUINONE)"/>
    <property type="match status" value="1"/>
</dbReference>
<dbReference type="Gene3D" id="3.50.50.60">
    <property type="entry name" value="FAD/NAD(P)-binding domain"/>
    <property type="match status" value="2"/>
</dbReference>
<organism evidence="7 8">
    <name type="scientific">Nocardioides vastitatis</name>
    <dbReference type="NCBI Taxonomy" id="2568655"/>
    <lineage>
        <taxon>Bacteria</taxon>
        <taxon>Bacillati</taxon>
        <taxon>Actinomycetota</taxon>
        <taxon>Actinomycetes</taxon>
        <taxon>Propionibacteriales</taxon>
        <taxon>Nocardioidaceae</taxon>
        <taxon>Nocardioides</taxon>
    </lineage>
</organism>
<evidence type="ECO:0000256" key="4">
    <source>
        <dbReference type="ARBA" id="ARBA00022827"/>
    </source>
</evidence>
<dbReference type="PRINTS" id="PR00411">
    <property type="entry name" value="PNDRDTASEI"/>
</dbReference>
<keyword evidence="4" id="KW-0274">FAD</keyword>